<dbReference type="InterPro" id="IPR012340">
    <property type="entry name" value="NA-bd_OB-fold"/>
</dbReference>
<evidence type="ECO:0000256" key="7">
    <source>
        <dbReference type="HAMAP-Rule" id="MF_00141"/>
    </source>
</evidence>
<proteinExistence type="inferred from homology"/>
<dbReference type="InterPro" id="IPR014722">
    <property type="entry name" value="Rib_uL2_dom2"/>
</dbReference>
<accession>A0A9D8KFX4</accession>
<evidence type="ECO:0000256" key="5">
    <source>
        <dbReference type="ARBA" id="ARBA00022768"/>
    </source>
</evidence>
<keyword evidence="5 7" id="KW-0251">Elongation factor</keyword>
<sequence>MYSTAEFRRGLKIEIDKKPYIIVEFQHVKPGKGGAFVRTKLRNLINGAVTEKTFRSGEKVDKPDLLEKEMQYLYRDDQGFYFMDMENYEQIFIEEDKVGDSADFLSDGLEITVLYHEGNPISLELPTFVELPIEKTDPGVRGDTATGGTKPATLSTGLVVQVPLFLNEGDLLKIDTRTGEYIERISK</sequence>
<comment type="pathway">
    <text evidence="2 7">Protein biosynthesis; polypeptide chain elongation.</text>
</comment>
<dbReference type="InterPro" id="IPR008991">
    <property type="entry name" value="Translation_prot_SH3-like_sf"/>
</dbReference>
<dbReference type="PANTHER" id="PTHR30053">
    <property type="entry name" value="ELONGATION FACTOR P"/>
    <property type="match status" value="1"/>
</dbReference>
<dbReference type="SMART" id="SM01185">
    <property type="entry name" value="EFP"/>
    <property type="match status" value="1"/>
</dbReference>
<dbReference type="InterPro" id="IPR011768">
    <property type="entry name" value="Transl_elongation_fac_P"/>
</dbReference>
<evidence type="ECO:0000313" key="13">
    <source>
        <dbReference type="Proteomes" id="UP000809273"/>
    </source>
</evidence>
<dbReference type="GO" id="GO:0043043">
    <property type="term" value="P:peptide biosynthetic process"/>
    <property type="evidence" value="ECO:0007669"/>
    <property type="project" value="InterPro"/>
</dbReference>
<dbReference type="NCBIfam" id="TIGR00038">
    <property type="entry name" value="efp"/>
    <property type="match status" value="1"/>
</dbReference>
<evidence type="ECO:0000256" key="6">
    <source>
        <dbReference type="ARBA" id="ARBA00022917"/>
    </source>
</evidence>
<dbReference type="Gene3D" id="2.40.50.140">
    <property type="entry name" value="Nucleic acid-binding proteins"/>
    <property type="match status" value="2"/>
</dbReference>
<dbReference type="InterPro" id="IPR020599">
    <property type="entry name" value="Transl_elong_fac_P/YeiP"/>
</dbReference>
<dbReference type="SMART" id="SM00841">
    <property type="entry name" value="Elong-fact-P_C"/>
    <property type="match status" value="1"/>
</dbReference>
<dbReference type="InterPro" id="IPR013185">
    <property type="entry name" value="Transl_elong_KOW-like"/>
</dbReference>
<keyword evidence="6 7" id="KW-0648">Protein biosynthesis</keyword>
<comment type="caution">
    <text evidence="12">The sequence shown here is derived from an EMBL/GenBank/DDBJ whole genome shotgun (WGS) entry which is preliminary data.</text>
</comment>
<dbReference type="SUPFAM" id="SSF50104">
    <property type="entry name" value="Translation proteins SH3-like domain"/>
    <property type="match status" value="1"/>
</dbReference>
<dbReference type="FunFam" id="2.40.50.140:FF:000004">
    <property type="entry name" value="Elongation factor P"/>
    <property type="match status" value="1"/>
</dbReference>
<gene>
    <name evidence="7 12" type="primary">efp</name>
    <name evidence="12" type="ORF">JW984_12145</name>
</gene>
<evidence type="ECO:0000256" key="9">
    <source>
        <dbReference type="RuleBase" id="RU004389"/>
    </source>
</evidence>
<dbReference type="SUPFAM" id="SSF50249">
    <property type="entry name" value="Nucleic acid-binding proteins"/>
    <property type="match status" value="2"/>
</dbReference>
<reference evidence="12" key="1">
    <citation type="journal article" date="2021" name="Environ. Microbiol.">
        <title>Genomic characterization of three novel Desulfobacterota classes expand the metabolic and phylogenetic diversity of the phylum.</title>
        <authorList>
            <person name="Murphy C.L."/>
            <person name="Biggerstaff J."/>
            <person name="Eichhorn A."/>
            <person name="Ewing E."/>
            <person name="Shahan R."/>
            <person name="Soriano D."/>
            <person name="Stewart S."/>
            <person name="VanMol K."/>
            <person name="Walker R."/>
            <person name="Walters P."/>
            <person name="Elshahed M.S."/>
            <person name="Youssef N.H."/>
        </authorList>
    </citation>
    <scope>NUCLEOTIDE SEQUENCE</scope>
    <source>
        <strain evidence="12">Zod_Metabat.24</strain>
    </source>
</reference>
<dbReference type="GO" id="GO:0005829">
    <property type="term" value="C:cytosol"/>
    <property type="evidence" value="ECO:0007669"/>
    <property type="project" value="UniProtKB-ARBA"/>
</dbReference>
<comment type="function">
    <text evidence="7">Involved in peptide bond synthesis. Stimulates efficient translation and peptide-bond synthesis on native or reconstituted 70S ribosomes in vitro. Probably functions indirectly by altering the affinity of the ribosome for aminoacyl-tRNA, thus increasing their reactivity as acceptors for peptidyl transferase.</text>
</comment>
<comment type="similarity">
    <text evidence="3 7 9">Belongs to the elongation factor P family.</text>
</comment>
<dbReference type="PROSITE" id="PS01275">
    <property type="entry name" value="EFP"/>
    <property type="match status" value="1"/>
</dbReference>
<dbReference type="CDD" id="cd05794">
    <property type="entry name" value="S1_EF-P_repeat_2"/>
    <property type="match status" value="1"/>
</dbReference>
<dbReference type="PANTHER" id="PTHR30053:SF12">
    <property type="entry name" value="ELONGATION FACTOR P (EF-P) FAMILY PROTEIN"/>
    <property type="match status" value="1"/>
</dbReference>
<evidence type="ECO:0000259" key="10">
    <source>
        <dbReference type="SMART" id="SM00841"/>
    </source>
</evidence>
<evidence type="ECO:0000256" key="1">
    <source>
        <dbReference type="ARBA" id="ARBA00004496"/>
    </source>
</evidence>
<comment type="subcellular location">
    <subcellularLocation>
        <location evidence="1 7">Cytoplasm</location>
    </subcellularLocation>
</comment>
<dbReference type="Gene3D" id="2.30.30.30">
    <property type="match status" value="1"/>
</dbReference>
<dbReference type="EMBL" id="JAFGIX010000060">
    <property type="protein sequence ID" value="MBN1573939.1"/>
    <property type="molecule type" value="Genomic_DNA"/>
</dbReference>
<dbReference type="InterPro" id="IPR013852">
    <property type="entry name" value="Transl_elong_P/YeiP_CS"/>
</dbReference>
<evidence type="ECO:0000256" key="8">
    <source>
        <dbReference type="NCBIfam" id="TIGR00038"/>
    </source>
</evidence>
<name>A0A9D8KFX4_9DELT</name>
<reference evidence="12" key="2">
    <citation type="submission" date="2021-01" db="EMBL/GenBank/DDBJ databases">
        <authorList>
            <person name="Hahn C.R."/>
            <person name="Youssef N.H."/>
            <person name="Elshahed M."/>
        </authorList>
    </citation>
    <scope>NUCLEOTIDE SEQUENCE</scope>
    <source>
        <strain evidence="12">Zod_Metabat.24</strain>
    </source>
</reference>
<dbReference type="PIRSF" id="PIRSF005901">
    <property type="entry name" value="EF-P"/>
    <property type="match status" value="1"/>
</dbReference>
<evidence type="ECO:0000256" key="3">
    <source>
        <dbReference type="ARBA" id="ARBA00009479"/>
    </source>
</evidence>
<evidence type="ECO:0000256" key="4">
    <source>
        <dbReference type="ARBA" id="ARBA00022490"/>
    </source>
</evidence>
<evidence type="ECO:0000259" key="11">
    <source>
        <dbReference type="SMART" id="SM01185"/>
    </source>
</evidence>
<dbReference type="AlphaFoldDB" id="A0A9D8KFX4"/>
<keyword evidence="4 7" id="KW-0963">Cytoplasm</keyword>
<dbReference type="CDD" id="cd04470">
    <property type="entry name" value="S1_EF-P_repeat_1"/>
    <property type="match status" value="1"/>
</dbReference>
<evidence type="ECO:0000256" key="2">
    <source>
        <dbReference type="ARBA" id="ARBA00004815"/>
    </source>
</evidence>
<dbReference type="Proteomes" id="UP000809273">
    <property type="component" value="Unassembled WGS sequence"/>
</dbReference>
<dbReference type="Pfam" id="PF08207">
    <property type="entry name" value="EFP_N"/>
    <property type="match status" value="1"/>
</dbReference>
<dbReference type="Pfam" id="PF01132">
    <property type="entry name" value="EFP"/>
    <property type="match status" value="1"/>
</dbReference>
<dbReference type="NCBIfam" id="NF001810">
    <property type="entry name" value="PRK00529.1"/>
    <property type="match status" value="1"/>
</dbReference>
<feature type="domain" description="Elongation factor P C-terminal" evidence="10">
    <location>
        <begin position="129"/>
        <end position="184"/>
    </location>
</feature>
<dbReference type="GO" id="GO:0003746">
    <property type="term" value="F:translation elongation factor activity"/>
    <property type="evidence" value="ECO:0007669"/>
    <property type="project" value="UniProtKB-UniRule"/>
</dbReference>
<evidence type="ECO:0000313" key="12">
    <source>
        <dbReference type="EMBL" id="MBN1573939.1"/>
    </source>
</evidence>
<organism evidence="12 13">
    <name type="scientific">Candidatus Zymogenus saltonus</name>
    <dbReference type="NCBI Taxonomy" id="2844893"/>
    <lineage>
        <taxon>Bacteria</taxon>
        <taxon>Deltaproteobacteria</taxon>
        <taxon>Candidatus Zymogenia</taxon>
        <taxon>Candidatus Zymogeniales</taxon>
        <taxon>Candidatus Zymogenaceae</taxon>
        <taxon>Candidatus Zymogenus</taxon>
    </lineage>
</organism>
<dbReference type="FunFam" id="2.30.30.30:FF:000003">
    <property type="entry name" value="Elongation factor P"/>
    <property type="match status" value="1"/>
</dbReference>
<dbReference type="InterPro" id="IPR001059">
    <property type="entry name" value="Transl_elong_P/YeiP_cen"/>
</dbReference>
<protein>
    <recommendedName>
        <fullName evidence="7 8">Elongation factor P</fullName>
        <shortName evidence="7">EF-P</shortName>
    </recommendedName>
</protein>
<dbReference type="Pfam" id="PF09285">
    <property type="entry name" value="Elong-fact-P_C"/>
    <property type="match status" value="1"/>
</dbReference>
<dbReference type="HAMAP" id="MF_00141">
    <property type="entry name" value="EF_P"/>
    <property type="match status" value="1"/>
</dbReference>
<dbReference type="FunFam" id="2.40.50.140:FF:000009">
    <property type="entry name" value="Elongation factor P"/>
    <property type="match status" value="1"/>
</dbReference>
<dbReference type="InterPro" id="IPR015365">
    <property type="entry name" value="Elong-fact-P_C"/>
</dbReference>
<feature type="domain" description="Translation elongation factor P/YeiP central" evidence="11">
    <location>
        <begin position="67"/>
        <end position="121"/>
    </location>
</feature>